<dbReference type="HOGENOM" id="CLU_2100664_0_0_1"/>
<dbReference type="Proteomes" id="UP000006038">
    <property type="component" value="Chromosome 11"/>
</dbReference>
<dbReference type="EnsemblPlants" id="OB11G24700.1">
    <property type="protein sequence ID" value="OB11G24700.1"/>
    <property type="gene ID" value="OB11G24700"/>
</dbReference>
<protein>
    <submittedName>
        <fullName evidence="1">Uncharacterized protein</fullName>
    </submittedName>
</protein>
<sequence length="116" mass="11111">MYAQNPAQAAAFLGKNPILAAAVLNCALSSTKAAVSPCQAVASSPDPAAVVARSPVAAPAKKPLLVAPRSPAVAAAAGVPSPGKIGARNGGAGLLGPYKPPCSPVLASSSGGKEQC</sequence>
<dbReference type="AlphaFoldDB" id="J3N9I4"/>
<evidence type="ECO:0000313" key="1">
    <source>
        <dbReference type="EnsemblPlants" id="OB11G24700.1"/>
    </source>
</evidence>
<evidence type="ECO:0000313" key="2">
    <source>
        <dbReference type="Proteomes" id="UP000006038"/>
    </source>
</evidence>
<reference evidence="1" key="1">
    <citation type="journal article" date="2013" name="Nat. Commun.">
        <title>Whole-genome sequencing of Oryza brachyantha reveals mechanisms underlying Oryza genome evolution.</title>
        <authorList>
            <person name="Chen J."/>
            <person name="Huang Q."/>
            <person name="Gao D."/>
            <person name="Wang J."/>
            <person name="Lang Y."/>
            <person name="Liu T."/>
            <person name="Li B."/>
            <person name="Bai Z."/>
            <person name="Luis Goicoechea J."/>
            <person name="Liang C."/>
            <person name="Chen C."/>
            <person name="Zhang W."/>
            <person name="Sun S."/>
            <person name="Liao Y."/>
            <person name="Zhang X."/>
            <person name="Yang L."/>
            <person name="Song C."/>
            <person name="Wang M."/>
            <person name="Shi J."/>
            <person name="Liu G."/>
            <person name="Liu J."/>
            <person name="Zhou H."/>
            <person name="Zhou W."/>
            <person name="Yu Q."/>
            <person name="An N."/>
            <person name="Chen Y."/>
            <person name="Cai Q."/>
            <person name="Wang B."/>
            <person name="Liu B."/>
            <person name="Min J."/>
            <person name="Huang Y."/>
            <person name="Wu H."/>
            <person name="Li Z."/>
            <person name="Zhang Y."/>
            <person name="Yin Y."/>
            <person name="Song W."/>
            <person name="Jiang J."/>
            <person name="Jackson S.A."/>
            <person name="Wing R.A."/>
            <person name="Wang J."/>
            <person name="Chen M."/>
        </authorList>
    </citation>
    <scope>NUCLEOTIDE SEQUENCE [LARGE SCALE GENOMIC DNA]</scope>
    <source>
        <strain evidence="1">cv. IRGC 101232</strain>
    </source>
</reference>
<organism evidence="1">
    <name type="scientific">Oryza brachyantha</name>
    <name type="common">malo sina</name>
    <dbReference type="NCBI Taxonomy" id="4533"/>
    <lineage>
        <taxon>Eukaryota</taxon>
        <taxon>Viridiplantae</taxon>
        <taxon>Streptophyta</taxon>
        <taxon>Embryophyta</taxon>
        <taxon>Tracheophyta</taxon>
        <taxon>Spermatophyta</taxon>
        <taxon>Magnoliopsida</taxon>
        <taxon>Liliopsida</taxon>
        <taxon>Poales</taxon>
        <taxon>Poaceae</taxon>
        <taxon>BOP clade</taxon>
        <taxon>Oryzoideae</taxon>
        <taxon>Oryzeae</taxon>
        <taxon>Oryzinae</taxon>
        <taxon>Oryza</taxon>
    </lineage>
</organism>
<reference evidence="1" key="2">
    <citation type="submission" date="2013-04" db="UniProtKB">
        <authorList>
            <consortium name="EnsemblPlants"/>
        </authorList>
    </citation>
    <scope>IDENTIFICATION</scope>
</reference>
<dbReference type="Gramene" id="OB11G24700.1">
    <property type="protein sequence ID" value="OB11G24700.1"/>
    <property type="gene ID" value="OB11G24700"/>
</dbReference>
<accession>J3N9I4</accession>
<dbReference type="OMA" id="SGGKEQC"/>
<keyword evidence="2" id="KW-1185">Reference proteome</keyword>
<name>J3N9I4_ORYBR</name>
<proteinExistence type="predicted"/>